<evidence type="ECO:0000313" key="6">
    <source>
        <dbReference type="Proteomes" id="UP000646877"/>
    </source>
</evidence>
<evidence type="ECO:0000259" key="3">
    <source>
        <dbReference type="PROSITE" id="PS51755"/>
    </source>
</evidence>
<dbReference type="PROSITE" id="PS51755">
    <property type="entry name" value="OMPR_PHOB"/>
    <property type="match status" value="1"/>
</dbReference>
<evidence type="ECO:0000313" key="7">
    <source>
        <dbReference type="Proteomes" id="UP001304419"/>
    </source>
</evidence>
<dbReference type="CDD" id="cd00383">
    <property type="entry name" value="trans_reg_C"/>
    <property type="match status" value="1"/>
</dbReference>
<dbReference type="InterPro" id="IPR001867">
    <property type="entry name" value="OmpR/PhoB-type_DNA-bd"/>
</dbReference>
<evidence type="ECO:0000313" key="4">
    <source>
        <dbReference type="EMBL" id="NLR20457.1"/>
    </source>
</evidence>
<dbReference type="GO" id="GO:0006355">
    <property type="term" value="P:regulation of DNA-templated transcription"/>
    <property type="evidence" value="ECO:0007669"/>
    <property type="project" value="InterPro"/>
</dbReference>
<gene>
    <name evidence="4" type="ORF">F9Y85_03830</name>
    <name evidence="5" type="ORF">R5H13_07235</name>
</gene>
<keyword evidence="7" id="KW-1185">Reference proteome</keyword>
<dbReference type="GO" id="GO:0003677">
    <property type="term" value="F:DNA binding"/>
    <property type="evidence" value="ECO:0007669"/>
    <property type="project" value="UniProtKB-UniRule"/>
</dbReference>
<dbReference type="SUPFAM" id="SSF46894">
    <property type="entry name" value="C-terminal effector domain of the bipartite response regulators"/>
    <property type="match status" value="1"/>
</dbReference>
<dbReference type="GO" id="GO:0000160">
    <property type="term" value="P:phosphorelay signal transduction system"/>
    <property type="evidence" value="ECO:0007669"/>
    <property type="project" value="InterPro"/>
</dbReference>
<dbReference type="Proteomes" id="UP001304419">
    <property type="component" value="Chromosome 1"/>
</dbReference>
<evidence type="ECO:0000256" key="1">
    <source>
        <dbReference type="ARBA" id="ARBA00023125"/>
    </source>
</evidence>
<evidence type="ECO:0000256" key="2">
    <source>
        <dbReference type="PROSITE-ProRule" id="PRU01091"/>
    </source>
</evidence>
<accession>A0A8I2GXI2</accession>
<sequence length="682" mass="77381">MERIQFGEFQFDTGAYELTYHGQVVALDPRMVALLVFCLDNPNRIITRDELQDAIWQGVIVTDNAINKLVANLRKILNDDPKSPQYIQTVPKLGYRFIASISKVGDVKGPNYQRYLKSSSNYNNKVLGGALIGLLVIAVFVWNSIEDTELSYGENSVLTRVLGAKRSLVVAPKGNSVSFINDTRGHGNTLWMKHLGNNHDDVGTEVSSGEYYIESLIAQTSTSLIFNGYNEGQCGWFKAPFTEQTNSIERAHVQRLGCDNLVAHRLTYATKQEAIWLLGHARNHEHRNTLYKVNFESGVELVNIALPQDWHFVSVDLKPDSNDLLLIAHNSQGISRLFDFDIESQTLSMLADIQQQIEFGIWGQGGDDVVYVSASKPTQLQLFNTRNNKEQTLVSLGDRICCELARHPNEKDYIYSTYDKNIDLNWQTAGFELDNSNGNERLPAFANDQVGIYFASNRAGHSYIYFQAPEQRATPIFPIAEHAVLRGLSVSPDDRFVLLNHDNHQLWLLDNEERKVTQQTYLDGYGFAQSWINSTLFAITVKQNKTRKVRVYNRQLQLVAELPSSWVRLMVDKTDKKSVYVYNQQSELYRFNLADVLNGQMKNGALLGEIAHFHQGVIEKGVLYAGNDKETTLTTYKIHDDSLQRLSQKRFDGYYGFDVRDGQIIYASARAFSSDLYTTRAQ</sequence>
<dbReference type="EMBL" id="WEIA01000002">
    <property type="protein sequence ID" value="NLR20457.1"/>
    <property type="molecule type" value="Genomic_DNA"/>
</dbReference>
<dbReference type="Pfam" id="PF00486">
    <property type="entry name" value="Trans_reg_C"/>
    <property type="match status" value="1"/>
</dbReference>
<dbReference type="InterPro" id="IPR036388">
    <property type="entry name" value="WH-like_DNA-bd_sf"/>
</dbReference>
<feature type="domain" description="OmpR/PhoB-type" evidence="3">
    <location>
        <begin position="1"/>
        <end position="99"/>
    </location>
</feature>
<feature type="DNA-binding region" description="OmpR/PhoB-type" evidence="2">
    <location>
        <begin position="1"/>
        <end position="99"/>
    </location>
</feature>
<protein>
    <submittedName>
        <fullName evidence="4">Transcriptional regulator</fullName>
    </submittedName>
    <submittedName>
        <fullName evidence="5">Winged helix-turn-helix domain-containing protein</fullName>
    </submittedName>
</protein>
<evidence type="ECO:0000313" key="5">
    <source>
        <dbReference type="EMBL" id="WOX30055.1"/>
    </source>
</evidence>
<name>A0A8I2GXI2_9GAMM</name>
<dbReference type="AlphaFoldDB" id="A0A8I2GXI2"/>
<dbReference type="RefSeq" id="WP_039492334.1">
    <property type="nucleotide sequence ID" value="NZ_CBCSDF010000002.1"/>
</dbReference>
<keyword evidence="1 2" id="KW-0238">DNA-binding</keyword>
<reference evidence="4" key="1">
    <citation type="submission" date="2019-10" db="EMBL/GenBank/DDBJ databases">
        <authorList>
            <person name="Paulsen S."/>
        </authorList>
    </citation>
    <scope>NUCLEOTIDE SEQUENCE</scope>
    <source>
        <strain evidence="4">LMG 19692</strain>
    </source>
</reference>
<dbReference type="InterPro" id="IPR016032">
    <property type="entry name" value="Sig_transdc_resp-reg_C-effctor"/>
</dbReference>
<dbReference type="Proteomes" id="UP000646877">
    <property type="component" value="Unassembled WGS sequence"/>
</dbReference>
<dbReference type="EMBL" id="CP137578">
    <property type="protein sequence ID" value="WOX30055.1"/>
    <property type="molecule type" value="Genomic_DNA"/>
</dbReference>
<dbReference type="Gene3D" id="1.10.10.10">
    <property type="entry name" value="Winged helix-like DNA-binding domain superfamily/Winged helix DNA-binding domain"/>
    <property type="match status" value="1"/>
</dbReference>
<dbReference type="SUPFAM" id="SSF82171">
    <property type="entry name" value="DPP6 N-terminal domain-like"/>
    <property type="match status" value="1"/>
</dbReference>
<dbReference type="SMART" id="SM00862">
    <property type="entry name" value="Trans_reg_C"/>
    <property type="match status" value="1"/>
</dbReference>
<proteinExistence type="predicted"/>
<organism evidence="4 6">
    <name type="scientific">Pseudoalteromonas maricaloris</name>
    <dbReference type="NCBI Taxonomy" id="184924"/>
    <lineage>
        <taxon>Bacteria</taxon>
        <taxon>Pseudomonadati</taxon>
        <taxon>Pseudomonadota</taxon>
        <taxon>Gammaproteobacteria</taxon>
        <taxon>Alteromonadales</taxon>
        <taxon>Pseudoalteromonadaceae</taxon>
        <taxon>Pseudoalteromonas</taxon>
    </lineage>
</organism>
<reference evidence="5 7" key="2">
    <citation type="submission" date="2023-10" db="EMBL/GenBank/DDBJ databases">
        <title>To unveil natural product biosynthetic capacity in Pseudoalteromonas.</title>
        <authorList>
            <person name="Wang J."/>
        </authorList>
    </citation>
    <scope>NUCLEOTIDE SEQUENCE [LARGE SCALE GENOMIC DNA]</scope>
    <source>
        <strain evidence="5 7">DSM 15914</strain>
    </source>
</reference>